<evidence type="ECO:0000313" key="3">
    <source>
        <dbReference type="EMBL" id="THF73959.1"/>
    </source>
</evidence>
<dbReference type="PANTHER" id="PTHR37507:SF2">
    <property type="entry name" value="SPORULATION PROTEIN YDCC"/>
    <property type="match status" value="1"/>
</dbReference>
<organism evidence="3 4">
    <name type="scientific">Cohnella fermenti</name>
    <dbReference type="NCBI Taxonomy" id="2565925"/>
    <lineage>
        <taxon>Bacteria</taxon>
        <taxon>Bacillati</taxon>
        <taxon>Bacillota</taxon>
        <taxon>Bacilli</taxon>
        <taxon>Bacillales</taxon>
        <taxon>Paenibacillaceae</taxon>
        <taxon>Cohnella</taxon>
    </lineage>
</organism>
<accession>A0A4S4BN84</accession>
<dbReference type="InterPro" id="IPR029046">
    <property type="entry name" value="LolA/LolB/LppX"/>
</dbReference>
<evidence type="ECO:0000256" key="1">
    <source>
        <dbReference type="SAM" id="MobiDB-lite"/>
    </source>
</evidence>
<reference evidence="3 4" key="1">
    <citation type="submission" date="2019-04" db="EMBL/GenBank/DDBJ databases">
        <title>Cohnella sp. nov. isolated from preserved vegetables.</title>
        <authorList>
            <person name="Lin S.-Y."/>
            <person name="Hung M.-H."/>
            <person name="Young C.-C."/>
        </authorList>
    </citation>
    <scope>NUCLEOTIDE SEQUENCE [LARGE SCALE GENOMIC DNA]</scope>
    <source>
        <strain evidence="3 4">CC-MHH1044</strain>
    </source>
</reference>
<dbReference type="InterPro" id="IPR052944">
    <property type="entry name" value="Sporulation_related"/>
</dbReference>
<dbReference type="AlphaFoldDB" id="A0A4S4BN84"/>
<keyword evidence="3" id="KW-0449">Lipoprotein</keyword>
<keyword evidence="4" id="KW-1185">Reference proteome</keyword>
<comment type="caution">
    <text evidence="3">The sequence shown here is derived from an EMBL/GenBank/DDBJ whole genome shotgun (WGS) entry which is preliminary data.</text>
</comment>
<sequence>MRRRVPWILSMVVLLTAVLSGCGSKNADSVVKDLSKVASKLESYQGSGTMTLHTGQQPLEYKVEVWYQKPSYYRIALTNEQRDITQIVLRNDDGVFVLTPRLNKSYRFQSDWPENQGQVYLYQTLLQSIAIDNSRQFTTDKDAYVFDVMAGNYQNGSFARQKIWLAKSDYKPRQVQVTDTNANLMVEVKFDSFEFDKKFDKSAFDMQKNMDNAPSSGSSSATGSDSGSPAPDTGSSSGNIEGITEEGTANGQTDATSGQGDTTTSGGVEGGGSTAVQGQTDEFQFVEPDPDSLPEGVELKDQRDVQLAETQGVMLRYSGTYDFTIVESMPKDEAVSSGVGIMLDLGATWGMLAGEDTTTLTWTYDGIEYRLTTADLPQEDMVRIAQSMAAQGAVK</sequence>
<dbReference type="OrthoDB" id="9785380at2"/>
<dbReference type="RefSeq" id="WP_136372992.1">
    <property type="nucleotide sequence ID" value="NZ_SSOB01000047.1"/>
</dbReference>
<evidence type="ECO:0000256" key="2">
    <source>
        <dbReference type="SAM" id="SignalP"/>
    </source>
</evidence>
<feature type="signal peptide" evidence="2">
    <location>
        <begin position="1"/>
        <end position="27"/>
    </location>
</feature>
<dbReference type="Gene3D" id="2.50.20.10">
    <property type="entry name" value="Lipoprotein localisation LolA/LolB/LppX"/>
    <property type="match status" value="1"/>
</dbReference>
<feature type="compositionally biased region" description="Low complexity" evidence="1">
    <location>
        <begin position="251"/>
        <end position="266"/>
    </location>
</feature>
<feature type="compositionally biased region" description="Low complexity" evidence="1">
    <location>
        <begin position="213"/>
        <end position="231"/>
    </location>
</feature>
<dbReference type="PROSITE" id="PS51257">
    <property type="entry name" value="PROKAR_LIPOPROTEIN"/>
    <property type="match status" value="1"/>
</dbReference>
<feature type="chain" id="PRO_5020460559" evidence="2">
    <location>
        <begin position="28"/>
        <end position="395"/>
    </location>
</feature>
<gene>
    <name evidence="3" type="ORF">E6C55_27200</name>
</gene>
<protein>
    <submittedName>
        <fullName evidence="3">Outer membrane lipoprotein carrier protein LolA</fullName>
    </submittedName>
</protein>
<evidence type="ECO:0000313" key="4">
    <source>
        <dbReference type="Proteomes" id="UP000310636"/>
    </source>
</evidence>
<proteinExistence type="predicted"/>
<dbReference type="SUPFAM" id="SSF89392">
    <property type="entry name" value="Prokaryotic lipoproteins and lipoprotein localization factors"/>
    <property type="match status" value="1"/>
</dbReference>
<dbReference type="Proteomes" id="UP000310636">
    <property type="component" value="Unassembled WGS sequence"/>
</dbReference>
<keyword evidence="2" id="KW-0732">Signal</keyword>
<feature type="region of interest" description="Disordered" evidence="1">
    <location>
        <begin position="207"/>
        <end position="276"/>
    </location>
</feature>
<dbReference type="EMBL" id="SSOB01000047">
    <property type="protein sequence ID" value="THF73959.1"/>
    <property type="molecule type" value="Genomic_DNA"/>
</dbReference>
<name>A0A4S4BN84_9BACL</name>
<dbReference type="PANTHER" id="PTHR37507">
    <property type="entry name" value="SPORULATION PROTEIN YDCC"/>
    <property type="match status" value="1"/>
</dbReference>